<sequence>MLPTVSPRRSPHRGWAVMEHGTIAILIVIVVVVVVGMLWGLWSKKDVAVETSNIQSIVSSTRGYLKGNNGYSFTSGATMTGTLIQIGGVPKGMTVQGDSTSGTATLWNSWGGQIVVAPVASNGFNNGFSVTYPQIPQDACIAMAQQLGAGAFSSITINSTQHSDGIVTAETAGKECTKNSGTTGQNTLVFTVNG</sequence>
<evidence type="ECO:0000259" key="3">
    <source>
        <dbReference type="Pfam" id="PF08805"/>
    </source>
</evidence>
<name>A0A845SGS3_9GAMM</name>
<proteinExistence type="predicted"/>
<reference evidence="4 5" key="2">
    <citation type="submission" date="2020-02" db="EMBL/GenBank/DDBJ databases">
        <title>The new genus of Enterobacteriales.</title>
        <authorList>
            <person name="Kim I.S."/>
        </authorList>
    </citation>
    <scope>NUCLEOTIDE SEQUENCE [LARGE SCALE GENOMIC DNA]</scope>
    <source>
        <strain evidence="4 5">SAP-6</strain>
    </source>
</reference>
<evidence type="ECO:0000313" key="4">
    <source>
        <dbReference type="EMBL" id="NDL64283.1"/>
    </source>
</evidence>
<keyword evidence="2" id="KW-0472">Membrane</keyword>
<dbReference type="Pfam" id="PF08805">
    <property type="entry name" value="PilS"/>
    <property type="match status" value="1"/>
</dbReference>
<dbReference type="InterPro" id="IPR014911">
    <property type="entry name" value="PilS_N"/>
</dbReference>
<keyword evidence="2" id="KW-1133">Transmembrane helix</keyword>
<keyword evidence="5" id="KW-1185">Reference proteome</keyword>
<dbReference type="Proteomes" id="UP000461443">
    <property type="component" value="Unassembled WGS sequence"/>
</dbReference>
<dbReference type="GO" id="GO:0016020">
    <property type="term" value="C:membrane"/>
    <property type="evidence" value="ECO:0007669"/>
    <property type="project" value="UniProtKB-SubCell"/>
</dbReference>
<keyword evidence="2" id="KW-0812">Transmembrane</keyword>
<protein>
    <submittedName>
        <fullName evidence="4">Pilus assembly protein PilX</fullName>
    </submittedName>
</protein>
<dbReference type="RefSeq" id="WP_162366998.1">
    <property type="nucleotide sequence ID" value="NZ_WUBS01000011.1"/>
</dbReference>
<evidence type="ECO:0000313" key="5">
    <source>
        <dbReference type="Proteomes" id="UP000461443"/>
    </source>
</evidence>
<reference evidence="4 5" key="1">
    <citation type="submission" date="2019-12" db="EMBL/GenBank/DDBJ databases">
        <authorList>
            <person name="Lee S.D."/>
        </authorList>
    </citation>
    <scope>NUCLEOTIDE SEQUENCE [LARGE SCALE GENOMIC DNA]</scope>
    <source>
        <strain evidence="4 5">SAP-6</strain>
    </source>
</reference>
<dbReference type="InterPro" id="IPR045584">
    <property type="entry name" value="Pilin-like"/>
</dbReference>
<comment type="caution">
    <text evidence="4">The sequence shown here is derived from an EMBL/GenBank/DDBJ whole genome shotgun (WGS) entry which is preliminary data.</text>
</comment>
<dbReference type="AlphaFoldDB" id="A0A845SGS3"/>
<gene>
    <name evidence="4" type="ORF">GRH90_16200</name>
</gene>
<evidence type="ECO:0000256" key="2">
    <source>
        <dbReference type="SAM" id="Phobius"/>
    </source>
</evidence>
<dbReference type="Gene3D" id="3.30.1690.10">
    <property type="entry name" value="TcpA-like pilin"/>
    <property type="match status" value="1"/>
</dbReference>
<feature type="transmembrane region" description="Helical" evidence="2">
    <location>
        <begin position="21"/>
        <end position="42"/>
    </location>
</feature>
<dbReference type="EMBL" id="WUBS01000011">
    <property type="protein sequence ID" value="NDL64283.1"/>
    <property type="molecule type" value="Genomic_DNA"/>
</dbReference>
<feature type="domain" description="Type 4 secretion system PilS N-terminal" evidence="3">
    <location>
        <begin position="45"/>
        <end position="193"/>
    </location>
</feature>
<dbReference type="SUPFAM" id="SSF54523">
    <property type="entry name" value="Pili subunits"/>
    <property type="match status" value="1"/>
</dbReference>
<organism evidence="4 5">
    <name type="scientific">Acerihabitans arboris</name>
    <dbReference type="NCBI Taxonomy" id="2691583"/>
    <lineage>
        <taxon>Bacteria</taxon>
        <taxon>Pseudomonadati</taxon>
        <taxon>Pseudomonadota</taxon>
        <taxon>Gammaproteobacteria</taxon>
        <taxon>Enterobacterales</taxon>
        <taxon>Pectobacteriaceae</taxon>
        <taxon>Acerihabitans</taxon>
    </lineage>
</organism>
<accession>A0A845SGS3</accession>
<comment type="subcellular location">
    <subcellularLocation>
        <location evidence="1">Membrane</location>
    </subcellularLocation>
</comment>
<evidence type="ECO:0000256" key="1">
    <source>
        <dbReference type="ARBA" id="ARBA00004370"/>
    </source>
</evidence>